<dbReference type="EMBL" id="JAFLNF010000005">
    <property type="protein sequence ID" value="MBO0346084.1"/>
    <property type="molecule type" value="Genomic_DNA"/>
</dbReference>
<keyword evidence="8" id="KW-0625">Polysaccharide transport</keyword>
<dbReference type="Gene3D" id="3.10.560.10">
    <property type="entry name" value="Outer membrane lipoprotein wza domain like"/>
    <property type="match status" value="2"/>
</dbReference>
<evidence type="ECO:0000256" key="1">
    <source>
        <dbReference type="ARBA" id="ARBA00004571"/>
    </source>
</evidence>
<evidence type="ECO:0000256" key="5">
    <source>
        <dbReference type="ARBA" id="ARBA00022597"/>
    </source>
</evidence>
<reference evidence="19" key="1">
    <citation type="submission" date="2021-03" db="EMBL/GenBank/DDBJ databases">
        <title>Roseibium sp. CAU 1637 isolated from Incheon.</title>
        <authorList>
            <person name="Kim W."/>
        </authorList>
    </citation>
    <scope>NUCLEOTIDE SEQUENCE</scope>
    <source>
        <strain evidence="19">CAU 1637</strain>
    </source>
</reference>
<evidence type="ECO:0000256" key="11">
    <source>
        <dbReference type="ARBA" id="ARBA00023136"/>
    </source>
</evidence>
<dbReference type="GO" id="GO:0015288">
    <property type="term" value="F:porin activity"/>
    <property type="evidence" value="ECO:0007669"/>
    <property type="project" value="UniProtKB-KW"/>
</dbReference>
<evidence type="ECO:0000256" key="3">
    <source>
        <dbReference type="ARBA" id="ARBA00022448"/>
    </source>
</evidence>
<keyword evidence="5" id="KW-0762">Sugar transport</keyword>
<keyword evidence="3" id="KW-0813">Transport</keyword>
<accession>A0A939ES31</accession>
<evidence type="ECO:0000313" key="20">
    <source>
        <dbReference type="Proteomes" id="UP000664779"/>
    </source>
</evidence>
<dbReference type="GO" id="GO:0015159">
    <property type="term" value="F:polysaccharide transmembrane transporter activity"/>
    <property type="evidence" value="ECO:0007669"/>
    <property type="project" value="InterPro"/>
</dbReference>
<name>A0A939ES31_9HYPH</name>
<dbReference type="Pfam" id="PF10531">
    <property type="entry name" value="SLBB"/>
    <property type="match status" value="1"/>
</dbReference>
<organism evidence="19 20">
    <name type="scientific">Roseibium limicola</name>
    <dbReference type="NCBI Taxonomy" id="2816037"/>
    <lineage>
        <taxon>Bacteria</taxon>
        <taxon>Pseudomonadati</taxon>
        <taxon>Pseudomonadota</taxon>
        <taxon>Alphaproteobacteria</taxon>
        <taxon>Hyphomicrobiales</taxon>
        <taxon>Stappiaceae</taxon>
        <taxon>Roseibium</taxon>
    </lineage>
</organism>
<keyword evidence="6" id="KW-0812">Transmembrane</keyword>
<evidence type="ECO:0000256" key="13">
    <source>
        <dbReference type="ARBA" id="ARBA00023237"/>
    </source>
</evidence>
<evidence type="ECO:0000259" key="18">
    <source>
        <dbReference type="Pfam" id="PF22461"/>
    </source>
</evidence>
<dbReference type="InterPro" id="IPR019554">
    <property type="entry name" value="Soluble_ligand-bd"/>
</dbReference>
<dbReference type="GO" id="GO:0006811">
    <property type="term" value="P:monoatomic ion transport"/>
    <property type="evidence" value="ECO:0007669"/>
    <property type="project" value="UniProtKB-KW"/>
</dbReference>
<feature type="domain" description="Polysaccharide export protein N-terminal" evidence="16">
    <location>
        <begin position="79"/>
        <end position="158"/>
    </location>
</feature>
<evidence type="ECO:0000256" key="15">
    <source>
        <dbReference type="SAM" id="SignalP"/>
    </source>
</evidence>
<dbReference type="Gene3D" id="3.30.1950.10">
    <property type="entry name" value="wza like domain"/>
    <property type="match status" value="1"/>
</dbReference>
<proteinExistence type="inferred from homology"/>
<keyword evidence="9" id="KW-0406">Ion transport</keyword>
<evidence type="ECO:0000256" key="9">
    <source>
        <dbReference type="ARBA" id="ARBA00023065"/>
    </source>
</evidence>
<dbReference type="GO" id="GO:0009279">
    <property type="term" value="C:cell outer membrane"/>
    <property type="evidence" value="ECO:0007669"/>
    <property type="project" value="UniProtKB-SubCell"/>
</dbReference>
<comment type="subcellular location">
    <subcellularLocation>
        <location evidence="1">Cell outer membrane</location>
        <topology evidence="1">Multi-pass membrane protein</topology>
    </subcellularLocation>
</comment>
<keyword evidence="11" id="KW-0472">Membrane</keyword>
<feature type="domain" description="SLBB" evidence="18">
    <location>
        <begin position="246"/>
        <end position="346"/>
    </location>
</feature>
<evidence type="ECO:0000256" key="7">
    <source>
        <dbReference type="ARBA" id="ARBA00022729"/>
    </source>
</evidence>
<keyword evidence="4" id="KW-1134">Transmembrane beta strand</keyword>
<feature type="domain" description="Soluble ligand binding" evidence="17">
    <location>
        <begin position="168"/>
        <end position="210"/>
    </location>
</feature>
<keyword evidence="12" id="KW-0564">Palmitate</keyword>
<evidence type="ECO:0000256" key="4">
    <source>
        <dbReference type="ARBA" id="ARBA00022452"/>
    </source>
</evidence>
<evidence type="ECO:0000256" key="8">
    <source>
        <dbReference type="ARBA" id="ARBA00023047"/>
    </source>
</evidence>
<feature type="signal peptide" evidence="15">
    <location>
        <begin position="1"/>
        <end position="21"/>
    </location>
</feature>
<evidence type="ECO:0000256" key="2">
    <source>
        <dbReference type="ARBA" id="ARBA00009450"/>
    </source>
</evidence>
<evidence type="ECO:0000313" key="19">
    <source>
        <dbReference type="EMBL" id="MBO0346084.1"/>
    </source>
</evidence>
<dbReference type="Pfam" id="PF22461">
    <property type="entry name" value="SLBB_2"/>
    <property type="match status" value="1"/>
</dbReference>
<evidence type="ECO:0000259" key="17">
    <source>
        <dbReference type="Pfam" id="PF10531"/>
    </source>
</evidence>
<keyword evidence="10" id="KW-0626">Porin</keyword>
<dbReference type="GO" id="GO:0046930">
    <property type="term" value="C:pore complex"/>
    <property type="evidence" value="ECO:0007669"/>
    <property type="project" value="UniProtKB-KW"/>
</dbReference>
<dbReference type="Proteomes" id="UP000664779">
    <property type="component" value="Unassembled WGS sequence"/>
</dbReference>
<evidence type="ECO:0000259" key="16">
    <source>
        <dbReference type="Pfam" id="PF02563"/>
    </source>
</evidence>
<protein>
    <submittedName>
        <fullName evidence="19">Polysaccharide export protein</fullName>
    </submittedName>
</protein>
<dbReference type="PANTHER" id="PTHR33619">
    <property type="entry name" value="POLYSACCHARIDE EXPORT PROTEIN GFCE-RELATED"/>
    <property type="match status" value="1"/>
</dbReference>
<evidence type="ECO:0000256" key="6">
    <source>
        <dbReference type="ARBA" id="ARBA00022692"/>
    </source>
</evidence>
<gene>
    <name evidence="19" type="ORF">J0X15_12700</name>
</gene>
<dbReference type="InterPro" id="IPR049712">
    <property type="entry name" value="Poly_export"/>
</dbReference>
<keyword evidence="14" id="KW-0449">Lipoprotein</keyword>
<dbReference type="PROSITE" id="PS51257">
    <property type="entry name" value="PROKAR_LIPOPROTEIN"/>
    <property type="match status" value="1"/>
</dbReference>
<dbReference type="InterPro" id="IPR003715">
    <property type="entry name" value="Poly_export_N"/>
</dbReference>
<keyword evidence="7 15" id="KW-0732">Signal</keyword>
<dbReference type="AlphaFoldDB" id="A0A939ES31"/>
<evidence type="ECO:0000256" key="10">
    <source>
        <dbReference type="ARBA" id="ARBA00023114"/>
    </source>
</evidence>
<dbReference type="Pfam" id="PF02563">
    <property type="entry name" value="Poly_export"/>
    <property type="match status" value="1"/>
</dbReference>
<evidence type="ECO:0000256" key="12">
    <source>
        <dbReference type="ARBA" id="ARBA00023139"/>
    </source>
</evidence>
<feature type="chain" id="PRO_5036816036" evidence="15">
    <location>
        <begin position="22"/>
        <end position="376"/>
    </location>
</feature>
<keyword evidence="20" id="KW-1185">Reference proteome</keyword>
<dbReference type="PANTHER" id="PTHR33619:SF3">
    <property type="entry name" value="POLYSACCHARIDE EXPORT PROTEIN GFCE-RELATED"/>
    <property type="match status" value="1"/>
</dbReference>
<keyword evidence="13" id="KW-0998">Cell outer membrane</keyword>
<sequence>MRFAAPALLSMLLAGCGALPADGPGAIHISAQDVETDAEQTGYSLINLDTQTVDMLQGYRPSSFANRFLGVGDGASPSSLGVGDTLVIGIWEATREGLFSSENDGVNQIPAVVDETGYIFVPYAGRVRAAGLTVEGLRQSIQQKLIGKAVEPQVVVTLGDKLSTTAVVVGDAMKPGVYPLPSRKMQLLDLIASAGGSREATFETVVTLKRGRHSGTTRLEHLIEFPENNVTVSPGDTVLLSHHPRTFSVFGAVKSNTLVPFKTKKVTLAEGLATVGGLNDYKADAAGIFLFRYEDAQLAQALDPQLSRSIPSETQVPVVYRLSLRDPRGFFLAREFELRDKDIMYVSNHPTAEFGKFLAIIAPLISNVAAANTLVD</sequence>
<evidence type="ECO:0000256" key="14">
    <source>
        <dbReference type="ARBA" id="ARBA00023288"/>
    </source>
</evidence>
<comment type="similarity">
    <text evidence="2">Belongs to the BexD/CtrA/VexA family.</text>
</comment>
<dbReference type="InterPro" id="IPR054765">
    <property type="entry name" value="SLBB_dom"/>
</dbReference>
<comment type="caution">
    <text evidence="19">The sequence shown here is derived from an EMBL/GenBank/DDBJ whole genome shotgun (WGS) entry which is preliminary data.</text>
</comment>